<dbReference type="SUPFAM" id="SSF49464">
    <property type="entry name" value="Carboxypeptidase regulatory domain-like"/>
    <property type="match status" value="1"/>
</dbReference>
<dbReference type="PROSITE" id="PS52016">
    <property type="entry name" value="TONB_DEPENDENT_REC_3"/>
    <property type="match status" value="1"/>
</dbReference>
<name>A0ABT8WVU4_9FLAO</name>
<dbReference type="InterPro" id="IPR039426">
    <property type="entry name" value="TonB-dep_rcpt-like"/>
</dbReference>
<keyword evidence="9 11" id="KW-0472">Membrane</keyword>
<keyword evidence="4" id="KW-0410">Iron transport</keyword>
<keyword evidence="10 11" id="KW-0998">Cell outer membrane</keyword>
<feature type="domain" description="TonB-dependent receptor-like beta-barrel" evidence="13">
    <location>
        <begin position="510"/>
        <end position="869"/>
    </location>
</feature>
<protein>
    <submittedName>
        <fullName evidence="15">SusC/RagA family TonB-linked outer membrane protein</fullName>
    </submittedName>
</protein>
<evidence type="ECO:0000256" key="7">
    <source>
        <dbReference type="ARBA" id="ARBA00023065"/>
    </source>
</evidence>
<dbReference type="InterPro" id="IPR023996">
    <property type="entry name" value="TonB-dep_OMP_SusC/RagA"/>
</dbReference>
<proteinExistence type="inferred from homology"/>
<evidence type="ECO:0000256" key="12">
    <source>
        <dbReference type="RuleBase" id="RU003357"/>
    </source>
</evidence>
<dbReference type="PANTHER" id="PTHR32552">
    <property type="entry name" value="FERRICHROME IRON RECEPTOR-RELATED"/>
    <property type="match status" value="1"/>
</dbReference>
<evidence type="ECO:0000256" key="9">
    <source>
        <dbReference type="ARBA" id="ARBA00023136"/>
    </source>
</evidence>
<dbReference type="EMBL" id="JAUOEM010000001">
    <property type="protein sequence ID" value="MDO5985803.1"/>
    <property type="molecule type" value="Genomic_DNA"/>
</dbReference>
<dbReference type="NCBIfam" id="TIGR04056">
    <property type="entry name" value="OMP_RagA_SusC"/>
    <property type="match status" value="1"/>
</dbReference>
<evidence type="ECO:0000259" key="14">
    <source>
        <dbReference type="Pfam" id="PF07715"/>
    </source>
</evidence>
<reference evidence="15" key="1">
    <citation type="submission" date="2023-07" db="EMBL/GenBank/DDBJ databases">
        <title>Two novel species in the genus Flavivirga.</title>
        <authorList>
            <person name="Kwon K."/>
        </authorList>
    </citation>
    <scope>NUCLEOTIDE SEQUENCE</scope>
    <source>
        <strain evidence="15">KACC 14157</strain>
    </source>
</reference>
<keyword evidence="7" id="KW-0406">Ion transport</keyword>
<keyword evidence="16" id="KW-1185">Reference proteome</keyword>
<dbReference type="Pfam" id="PF13715">
    <property type="entry name" value="CarbopepD_reg_2"/>
    <property type="match status" value="1"/>
</dbReference>
<keyword evidence="2 11" id="KW-0813">Transport</keyword>
<keyword evidence="5 11" id="KW-0812">Transmembrane</keyword>
<feature type="domain" description="TonB-dependent receptor plug" evidence="14">
    <location>
        <begin position="213"/>
        <end position="317"/>
    </location>
</feature>
<evidence type="ECO:0000259" key="13">
    <source>
        <dbReference type="Pfam" id="PF00593"/>
    </source>
</evidence>
<accession>A0ABT8WVU4</accession>
<dbReference type="InterPro" id="IPR036942">
    <property type="entry name" value="Beta-barrel_TonB_sf"/>
</dbReference>
<evidence type="ECO:0000256" key="2">
    <source>
        <dbReference type="ARBA" id="ARBA00022448"/>
    </source>
</evidence>
<dbReference type="PANTHER" id="PTHR32552:SF81">
    <property type="entry name" value="TONB-DEPENDENT OUTER MEMBRANE RECEPTOR"/>
    <property type="match status" value="1"/>
</dbReference>
<gene>
    <name evidence="15" type="ORF">Q4Q39_00165</name>
</gene>
<dbReference type="InterPro" id="IPR037066">
    <property type="entry name" value="Plug_dom_sf"/>
</dbReference>
<evidence type="ECO:0000256" key="6">
    <source>
        <dbReference type="ARBA" id="ARBA00023004"/>
    </source>
</evidence>
<evidence type="ECO:0000256" key="8">
    <source>
        <dbReference type="ARBA" id="ARBA00023077"/>
    </source>
</evidence>
<evidence type="ECO:0000313" key="16">
    <source>
        <dbReference type="Proteomes" id="UP001176891"/>
    </source>
</evidence>
<dbReference type="InterPro" id="IPR008969">
    <property type="entry name" value="CarboxyPept-like_regulatory"/>
</dbReference>
<evidence type="ECO:0000256" key="4">
    <source>
        <dbReference type="ARBA" id="ARBA00022496"/>
    </source>
</evidence>
<dbReference type="Pfam" id="PF00593">
    <property type="entry name" value="TonB_dep_Rec_b-barrel"/>
    <property type="match status" value="1"/>
</dbReference>
<keyword evidence="8 12" id="KW-0798">TonB box</keyword>
<evidence type="ECO:0000256" key="11">
    <source>
        <dbReference type="PROSITE-ProRule" id="PRU01360"/>
    </source>
</evidence>
<evidence type="ECO:0000313" key="15">
    <source>
        <dbReference type="EMBL" id="MDO5985803.1"/>
    </source>
</evidence>
<keyword evidence="3 11" id="KW-1134">Transmembrane beta strand</keyword>
<comment type="similarity">
    <text evidence="11 12">Belongs to the TonB-dependent receptor family.</text>
</comment>
<dbReference type="Proteomes" id="UP001176891">
    <property type="component" value="Unassembled WGS sequence"/>
</dbReference>
<dbReference type="SUPFAM" id="SSF56935">
    <property type="entry name" value="Porins"/>
    <property type="match status" value="1"/>
</dbReference>
<dbReference type="InterPro" id="IPR012910">
    <property type="entry name" value="Plug_dom"/>
</dbReference>
<dbReference type="Pfam" id="PF07715">
    <property type="entry name" value="Plug"/>
    <property type="match status" value="1"/>
</dbReference>
<evidence type="ECO:0000256" key="1">
    <source>
        <dbReference type="ARBA" id="ARBA00004571"/>
    </source>
</evidence>
<dbReference type="InterPro" id="IPR000531">
    <property type="entry name" value="Beta-barrel_TonB"/>
</dbReference>
<sequence length="1111" mass="123608">MKLTTFFLITMVFCMNANESYSQKTRITLNVADVTIAQILDEIENTTEFKFIYSIKNVDLKRRVSINVEQLRIKQILRNLFNQTQTAYKVRGKQVILSKTGLEEIEVTVPPKEATIQQKITVKGQVLDHLSLPLAGVSIIEKGTSNGAFTDFDGNFEIEVAPEAILVFTYIGFNPQELIASTSFLSVSMKENVSELDEVIVVAQGISKSRKALGYAISQVDTKETENRAESDIARTLVGKISGVRIDEASGSSGSALGITIRGNLSLTGDNQALIVIDNVPSSAGLINVDPNDIKNITVLKGLNAAVLYGNLGRNGVILIETKSGNPELGKKRFDVSMSQVLYTNTAASLPDFQNKYGVGNNFVTDASSYENVGSHGAAFEDLDFIPHPLFRDQRFPEFANALVPYEAAKDNVNDFFKTGIGQVTSLNIRSTGENASFNFATNYTSEDGIIGTNNFKRFNISIGGTARISNKFRISSSLSYITRHRNRQTSSIFDALYLMPRSLDIHSFPFQDSEGRNVYYNRNTENPLWTINNTGDDLITNRLVGVVNLDYAINKNHNIKYRGGLQTNNFSEFSFRNKGGIGDTAQFGSLDLTSNETFTIDNSIVLSSNYKLSKTIGLDSQFGINSRFRRTTSLDSEYTDQIVYNYFRPNNFRTVGQGDYDTTRSNLVGIFGQLDFDYKNYLFLNVSGRYDVSSVVEKENQTLFYPGVSVSFVPTSAFKNFKSKYINYLKLRGAFATSSGFPDLYDTRTALSSNPREFDDPEAGLLVTNSLFSNLANPNLKPELHREFELGLEGKFFNNTITLEASVFSRISRNQIFNTQISPDTGFDSTVINAGRLDSQGIEIDLGFDLFKNSEFNWNMRNTFTSFKTDVVELANGIQQLIGRHLKVGEELGVFFGDYVVRDSEGNALVNPIIGEILESSDIGLNDRIIGNTQPDFRLSNIQTLNYKNFSLSAQFEYTHGGQVLSTFAERLIERGLTTDTENREGSFIIPGVLGDPVTGEPILDDNGNTIPNTIQVTANRFALGNYFNPNEHFTYDASVFRIREIALGYTLDKTNFKKLPFESLVMTLSGRNIFYHAPDIPSGTNVDPEVPSRTVPTTKRYSFSIAVNF</sequence>
<dbReference type="RefSeq" id="WP_303280349.1">
    <property type="nucleotide sequence ID" value="NZ_BAABCZ010000016.1"/>
</dbReference>
<organism evidence="15 16">
    <name type="scientific">Flavivirga amylovorans</name>
    <dbReference type="NCBI Taxonomy" id="870486"/>
    <lineage>
        <taxon>Bacteria</taxon>
        <taxon>Pseudomonadati</taxon>
        <taxon>Bacteroidota</taxon>
        <taxon>Flavobacteriia</taxon>
        <taxon>Flavobacteriales</taxon>
        <taxon>Flavobacteriaceae</taxon>
        <taxon>Flavivirga</taxon>
    </lineage>
</organism>
<comment type="subcellular location">
    <subcellularLocation>
        <location evidence="1 11">Cell outer membrane</location>
        <topology evidence="1 11">Multi-pass membrane protein</topology>
    </subcellularLocation>
</comment>
<evidence type="ECO:0000256" key="10">
    <source>
        <dbReference type="ARBA" id="ARBA00023237"/>
    </source>
</evidence>
<dbReference type="Gene3D" id="2.40.170.20">
    <property type="entry name" value="TonB-dependent receptor, beta-barrel domain"/>
    <property type="match status" value="1"/>
</dbReference>
<evidence type="ECO:0000256" key="3">
    <source>
        <dbReference type="ARBA" id="ARBA00022452"/>
    </source>
</evidence>
<comment type="caution">
    <text evidence="15">The sequence shown here is derived from an EMBL/GenBank/DDBJ whole genome shotgun (WGS) entry which is preliminary data.</text>
</comment>
<evidence type="ECO:0000256" key="5">
    <source>
        <dbReference type="ARBA" id="ARBA00022692"/>
    </source>
</evidence>
<dbReference type="Gene3D" id="2.170.130.10">
    <property type="entry name" value="TonB-dependent receptor, plug domain"/>
    <property type="match status" value="1"/>
</dbReference>
<keyword evidence="6" id="KW-0408">Iron</keyword>